<dbReference type="NCBIfam" id="TIGR04057">
    <property type="entry name" value="SusC_RagA_signa"/>
    <property type="match status" value="1"/>
</dbReference>
<keyword evidence="6 8" id="KW-0472">Membrane</keyword>
<evidence type="ECO:0000256" key="3">
    <source>
        <dbReference type="ARBA" id="ARBA00022452"/>
    </source>
</evidence>
<dbReference type="InterPro" id="IPR037066">
    <property type="entry name" value="Plug_dom_sf"/>
</dbReference>
<dbReference type="Pfam" id="PF13715">
    <property type="entry name" value="CarbopepD_reg_2"/>
    <property type="match status" value="1"/>
</dbReference>
<keyword evidence="12" id="KW-0675">Receptor</keyword>
<evidence type="ECO:0000256" key="1">
    <source>
        <dbReference type="ARBA" id="ARBA00004571"/>
    </source>
</evidence>
<protein>
    <submittedName>
        <fullName evidence="12">TonB-dependent receptor</fullName>
    </submittedName>
</protein>
<dbReference type="NCBIfam" id="TIGR04056">
    <property type="entry name" value="OMP_RagA_SusC"/>
    <property type="match status" value="1"/>
</dbReference>
<reference evidence="12" key="1">
    <citation type="submission" date="2021-01" db="EMBL/GenBank/DDBJ databases">
        <title>Fulvivirga kasyanovii gen. nov., sp nov., a novel member of the phylum Bacteroidetes isolated from seawater in a mussel farm.</title>
        <authorList>
            <person name="Zhao L.-H."/>
            <person name="Wang Z.-J."/>
        </authorList>
    </citation>
    <scope>NUCLEOTIDE SEQUENCE</scope>
    <source>
        <strain evidence="12">29W222</strain>
    </source>
</reference>
<evidence type="ECO:0000256" key="2">
    <source>
        <dbReference type="ARBA" id="ARBA00022448"/>
    </source>
</evidence>
<dbReference type="InterPro" id="IPR012910">
    <property type="entry name" value="Plug_dom"/>
</dbReference>
<dbReference type="Gene3D" id="2.170.130.10">
    <property type="entry name" value="TonB-dependent receptor, plug domain"/>
    <property type="match status" value="1"/>
</dbReference>
<dbReference type="GO" id="GO:0009279">
    <property type="term" value="C:cell outer membrane"/>
    <property type="evidence" value="ECO:0007669"/>
    <property type="project" value="UniProtKB-SubCell"/>
</dbReference>
<keyword evidence="3 8" id="KW-1134">Transmembrane beta strand</keyword>
<dbReference type="Pfam" id="PF00593">
    <property type="entry name" value="TonB_dep_Rec_b-barrel"/>
    <property type="match status" value="1"/>
</dbReference>
<dbReference type="InterPro" id="IPR000531">
    <property type="entry name" value="Beta-barrel_TonB"/>
</dbReference>
<dbReference type="AlphaFoldDB" id="A0A937FYB5"/>
<dbReference type="Pfam" id="PF07715">
    <property type="entry name" value="Plug"/>
    <property type="match status" value="1"/>
</dbReference>
<keyword evidence="13" id="KW-1185">Reference proteome</keyword>
<dbReference type="Gene3D" id="2.40.170.20">
    <property type="entry name" value="TonB-dependent receptor, beta-barrel domain"/>
    <property type="match status" value="1"/>
</dbReference>
<keyword evidence="4 8" id="KW-0812">Transmembrane</keyword>
<evidence type="ECO:0000259" key="10">
    <source>
        <dbReference type="Pfam" id="PF00593"/>
    </source>
</evidence>
<evidence type="ECO:0000256" key="9">
    <source>
        <dbReference type="RuleBase" id="RU003357"/>
    </source>
</evidence>
<feature type="domain" description="TonB-dependent receptor-like beta-barrel" evidence="10">
    <location>
        <begin position="446"/>
        <end position="804"/>
    </location>
</feature>
<dbReference type="InterPro" id="IPR023996">
    <property type="entry name" value="TonB-dep_OMP_SusC/RagA"/>
</dbReference>
<keyword evidence="7 8" id="KW-0998">Cell outer membrane</keyword>
<evidence type="ECO:0000256" key="8">
    <source>
        <dbReference type="PROSITE-ProRule" id="PRU01360"/>
    </source>
</evidence>
<evidence type="ECO:0000256" key="4">
    <source>
        <dbReference type="ARBA" id="ARBA00022692"/>
    </source>
</evidence>
<dbReference type="InterPro" id="IPR008969">
    <property type="entry name" value="CarboxyPept-like_regulatory"/>
</dbReference>
<keyword evidence="5 9" id="KW-0798">TonB box</keyword>
<evidence type="ECO:0000256" key="6">
    <source>
        <dbReference type="ARBA" id="ARBA00023136"/>
    </source>
</evidence>
<feature type="domain" description="TonB-dependent receptor plug" evidence="11">
    <location>
        <begin position="126"/>
        <end position="232"/>
    </location>
</feature>
<evidence type="ECO:0000256" key="7">
    <source>
        <dbReference type="ARBA" id="ARBA00023237"/>
    </source>
</evidence>
<dbReference type="InterPro" id="IPR036942">
    <property type="entry name" value="Beta-barrel_TonB_sf"/>
</dbReference>
<dbReference type="RefSeq" id="WP_202856243.1">
    <property type="nucleotide sequence ID" value="NZ_JAEUGD010000031.1"/>
</dbReference>
<dbReference type="Proteomes" id="UP000614216">
    <property type="component" value="Unassembled WGS sequence"/>
</dbReference>
<sequence length="1097" mass="120962">MSKTTLLFKNSLTALVLTGIAIFGSVSGYAQSGVTVTGTVKAADGEMLPGVSVIEKGTSNGTVTDIGGAFKINVKEDAVLVFSFIGMKAQEVSVGNQTSFNITMEEDVTQLAEVEIVDVGYGTMKRSDLTGSVASVSAETLQKIPVASAAEAITGRLPGVRVQTTDGSPDAEIVIRVRGGGSVTQDNSPLYVVDGFIMSSIRDIPPTDIASIDVLKDAAATAIYGASAANGVIIINTKKPKAGRVSVNYNGFGKYKHLPENRKYEVLSPYDYVMANYETAKLKSEADVENFEKYFGKYDDLELYKRKQGTDWQDELFGGGQFSQYHNVSLSGGSENTRISLSLTNNNEDGLISGSGYERNVANLKLNQNISDKLSFDFGSRITYSITNGSGTSGSSQLRVKDAIATRPVNGIADELDIDLNAIDASDDYQSFLLSMINPTELAEQDWRKQTDKNYAFNAGLTWKATNNLTFTTVANGQSKFRERLRFYGPLTGESQKEGSSLPLGTIEERQNWSYRWYNTVGYNFKDLGRHKLDLLVGQEINSNGGKSSFVRQEEFRISITPEEMFANMQLGEGQLFYSSEEFTEDNKLSFFGRVNYQWDDRFLLTATFRRDANSKFAKGNRVGFFPAVALGWKVSEEAFMSGVTFVDQLKLRVSYGEIGNDKVDRTASRFLFSPSNDNGPGFGNEYNTYYSPSSKVLYNPFLIWETTVSRNAGIDFSLFKARITGSFDAYYNTTNDLLLDKAISPISGFKTQWDNIGSTSNRGVELGLEGYIIDNNEFSLSANVNFGLNRGKIEALDGTDERFFQSNWASTDLKDRNDFLLRVGETIGLIYGYENDGMYTVDDFERYDEATDTYILKEGVVDNSGTIGVNALRPGYMKIKDVDGNGEINSDDRKVIGNALPKAQGGFGFNARYKGFDASIFFNWSYGNDIYNTGKIEYNQNYRTTYGNMLNTMGPDNRFTYIDVDGSYTGTPGEVVTDLEQLRTLNQGKSIWSGNNSFGTATAVLTDWAVEDGSFIRLNTLTLGYSLPANLISKVKMSQVRVYATGYNLALWTNYSGFDPEVSTTRSSTYSALTPGVDYSSYPRSRSYTVGVNITF</sequence>
<name>A0A937FYB5_9BACT</name>
<evidence type="ECO:0000259" key="11">
    <source>
        <dbReference type="Pfam" id="PF07715"/>
    </source>
</evidence>
<comment type="similarity">
    <text evidence="8 9">Belongs to the TonB-dependent receptor family.</text>
</comment>
<accession>A0A937FYB5</accession>
<organism evidence="12 13">
    <name type="scientific">Fulvivirga marina</name>
    <dbReference type="NCBI Taxonomy" id="2494733"/>
    <lineage>
        <taxon>Bacteria</taxon>
        <taxon>Pseudomonadati</taxon>
        <taxon>Bacteroidota</taxon>
        <taxon>Cytophagia</taxon>
        <taxon>Cytophagales</taxon>
        <taxon>Fulvivirgaceae</taxon>
        <taxon>Fulvivirga</taxon>
    </lineage>
</organism>
<comment type="subcellular location">
    <subcellularLocation>
        <location evidence="1 8">Cell outer membrane</location>
        <topology evidence="1 8">Multi-pass membrane protein</topology>
    </subcellularLocation>
</comment>
<dbReference type="SUPFAM" id="SSF56935">
    <property type="entry name" value="Porins"/>
    <property type="match status" value="1"/>
</dbReference>
<proteinExistence type="inferred from homology"/>
<evidence type="ECO:0000256" key="5">
    <source>
        <dbReference type="ARBA" id="ARBA00023077"/>
    </source>
</evidence>
<keyword evidence="2 8" id="KW-0813">Transport</keyword>
<evidence type="ECO:0000313" key="12">
    <source>
        <dbReference type="EMBL" id="MBL6446706.1"/>
    </source>
</evidence>
<comment type="caution">
    <text evidence="12">The sequence shown here is derived from an EMBL/GenBank/DDBJ whole genome shotgun (WGS) entry which is preliminary data.</text>
</comment>
<dbReference type="SUPFAM" id="SSF49464">
    <property type="entry name" value="Carboxypeptidase regulatory domain-like"/>
    <property type="match status" value="1"/>
</dbReference>
<dbReference type="InterPro" id="IPR039426">
    <property type="entry name" value="TonB-dep_rcpt-like"/>
</dbReference>
<gene>
    <name evidence="12" type="ORF">JMN32_10310</name>
</gene>
<dbReference type="EMBL" id="JAEUGD010000031">
    <property type="protein sequence ID" value="MBL6446706.1"/>
    <property type="molecule type" value="Genomic_DNA"/>
</dbReference>
<dbReference type="InterPro" id="IPR023997">
    <property type="entry name" value="TonB-dep_OMP_SusC/RagA_CS"/>
</dbReference>
<evidence type="ECO:0000313" key="13">
    <source>
        <dbReference type="Proteomes" id="UP000614216"/>
    </source>
</evidence>
<dbReference type="PROSITE" id="PS52016">
    <property type="entry name" value="TONB_DEPENDENT_REC_3"/>
    <property type="match status" value="1"/>
</dbReference>